<dbReference type="NCBIfam" id="NF003743">
    <property type="entry name" value="PRK05340.1"/>
    <property type="match status" value="1"/>
</dbReference>
<evidence type="ECO:0000256" key="8">
    <source>
        <dbReference type="ARBA" id="ARBA00023136"/>
    </source>
</evidence>
<feature type="binding site" evidence="10">
    <location>
        <position position="127"/>
    </location>
    <ligand>
        <name>substrate</name>
    </ligand>
</feature>
<dbReference type="AlphaFoldDB" id="A0A4Q9H288"/>
<evidence type="ECO:0000256" key="1">
    <source>
        <dbReference type="ARBA" id="ARBA00022475"/>
    </source>
</evidence>
<feature type="binding site" evidence="10">
    <location>
        <position position="201"/>
    </location>
    <ligand>
        <name>substrate</name>
    </ligand>
</feature>
<comment type="pathway">
    <text evidence="10">Glycolipid biosynthesis; lipid IV(A) biosynthesis; lipid IV(A) from (3R)-3-hydroxytetradecanoyl-[acyl-carrier-protein] and UDP-N-acetyl-alpha-D-glucosamine: step 4/6.</text>
</comment>
<dbReference type="EMBL" id="SIXI01000006">
    <property type="protein sequence ID" value="TBO28858.1"/>
    <property type="molecule type" value="Genomic_DNA"/>
</dbReference>
<dbReference type="SUPFAM" id="SSF56300">
    <property type="entry name" value="Metallo-dependent phosphatases"/>
    <property type="match status" value="1"/>
</dbReference>
<reference evidence="12 13" key="1">
    <citation type="submission" date="2019-02" db="EMBL/GenBank/DDBJ databases">
        <title>Aquabacterium sp. strain KMB7.</title>
        <authorList>
            <person name="Chen W.-M."/>
        </authorList>
    </citation>
    <scope>NUCLEOTIDE SEQUENCE [LARGE SCALE GENOMIC DNA]</scope>
    <source>
        <strain evidence="12 13">KMB7</strain>
    </source>
</reference>
<evidence type="ECO:0000256" key="10">
    <source>
        <dbReference type="HAMAP-Rule" id="MF_00575"/>
    </source>
</evidence>
<evidence type="ECO:0000313" key="13">
    <source>
        <dbReference type="Proteomes" id="UP000292120"/>
    </source>
</evidence>
<feature type="binding site" evidence="10">
    <location>
        <begin position="84"/>
        <end position="85"/>
    </location>
    <ligand>
        <name>substrate</name>
    </ligand>
</feature>
<dbReference type="InterPro" id="IPR043461">
    <property type="entry name" value="LpxH-like"/>
</dbReference>
<dbReference type="UniPathway" id="UPA00359">
    <property type="reaction ID" value="UER00480"/>
</dbReference>
<dbReference type="GO" id="GO:0009245">
    <property type="term" value="P:lipid A biosynthetic process"/>
    <property type="evidence" value="ECO:0007669"/>
    <property type="project" value="UniProtKB-UniRule"/>
</dbReference>
<dbReference type="CDD" id="cd07398">
    <property type="entry name" value="MPP_YbbF-LpxH"/>
    <property type="match status" value="1"/>
</dbReference>
<accession>A0A4Q9H288</accession>
<feature type="binding site" evidence="10">
    <location>
        <position position="17"/>
    </location>
    <ligand>
        <name>Mn(2+)</name>
        <dbReference type="ChEBI" id="CHEBI:29035"/>
        <label>1</label>
    </ligand>
</feature>
<dbReference type="InterPro" id="IPR004843">
    <property type="entry name" value="Calcineurin-like_PHP"/>
</dbReference>
<comment type="cofactor">
    <cofactor evidence="10">
        <name>Mn(2+)</name>
        <dbReference type="ChEBI" id="CHEBI:29035"/>
    </cofactor>
    <text evidence="10">Binds 2 Mn(2+) ions per subunit in a binuclear metal center.</text>
</comment>
<keyword evidence="2 10" id="KW-0444">Lipid biosynthesis</keyword>
<feature type="domain" description="Calcineurin-like phosphoesterase" evidence="11">
    <location>
        <begin position="9"/>
        <end position="205"/>
    </location>
</feature>
<dbReference type="Pfam" id="PF00149">
    <property type="entry name" value="Metallophos"/>
    <property type="match status" value="1"/>
</dbReference>
<comment type="similarity">
    <text evidence="10">Belongs to the LpxH family.</text>
</comment>
<name>A0A4Q9H288_9BURK</name>
<dbReference type="PANTHER" id="PTHR34990">
    <property type="entry name" value="UDP-2,3-DIACYLGLUCOSAMINE HYDROLASE-RELATED"/>
    <property type="match status" value="1"/>
</dbReference>
<dbReference type="Proteomes" id="UP000292120">
    <property type="component" value="Unassembled WGS sequence"/>
</dbReference>
<keyword evidence="1 10" id="KW-1003">Cell membrane</keyword>
<dbReference type="InterPro" id="IPR010138">
    <property type="entry name" value="UDP-diacylglucosamine_Hdrlase"/>
</dbReference>
<dbReference type="HAMAP" id="MF_00575">
    <property type="entry name" value="LpxH"/>
    <property type="match status" value="1"/>
</dbReference>
<proteinExistence type="inferred from homology"/>
<evidence type="ECO:0000256" key="7">
    <source>
        <dbReference type="ARBA" id="ARBA00023098"/>
    </source>
</evidence>
<comment type="function">
    <text evidence="10">Hydrolyzes the pyrophosphate bond of UDP-2,3-diacylglucosamine to yield 2,3-diacylglucosamine 1-phosphate (lipid X) and UMP by catalyzing the attack of water at the alpha-P atom. Involved in the biosynthesis of lipid A, a phosphorylated glycolipid that anchors the lipopolysaccharide to the outer membrane of the cell.</text>
</comment>
<feature type="binding site" evidence="10">
    <location>
        <position position="119"/>
    </location>
    <ligand>
        <name>Mn(2+)</name>
        <dbReference type="ChEBI" id="CHEBI:29035"/>
        <label>2</label>
    </ligand>
</feature>
<keyword evidence="6 10" id="KW-0378">Hydrolase</keyword>
<feature type="binding site" evidence="10">
    <location>
        <position position="15"/>
    </location>
    <ligand>
        <name>Mn(2+)</name>
        <dbReference type="ChEBI" id="CHEBI:29035"/>
        <label>1</label>
    </ligand>
</feature>
<dbReference type="GO" id="GO:0005737">
    <property type="term" value="C:cytoplasm"/>
    <property type="evidence" value="ECO:0007669"/>
    <property type="project" value="InterPro"/>
</dbReference>
<evidence type="ECO:0000256" key="9">
    <source>
        <dbReference type="ARBA" id="ARBA00023211"/>
    </source>
</evidence>
<evidence type="ECO:0000313" key="12">
    <source>
        <dbReference type="EMBL" id="TBO28858.1"/>
    </source>
</evidence>
<organism evidence="12 13">
    <name type="scientific">Aquabacterium lacunae</name>
    <dbReference type="NCBI Taxonomy" id="2528630"/>
    <lineage>
        <taxon>Bacteria</taxon>
        <taxon>Pseudomonadati</taxon>
        <taxon>Pseudomonadota</taxon>
        <taxon>Betaproteobacteria</taxon>
        <taxon>Burkholderiales</taxon>
        <taxon>Aquabacterium</taxon>
    </lineage>
</organism>
<dbReference type="GO" id="GO:0030145">
    <property type="term" value="F:manganese ion binding"/>
    <property type="evidence" value="ECO:0007669"/>
    <property type="project" value="UniProtKB-UniRule"/>
</dbReference>
<keyword evidence="8 10" id="KW-0472">Membrane</keyword>
<dbReference type="PANTHER" id="PTHR34990:SF1">
    <property type="entry name" value="UDP-2,3-DIACYLGLUCOSAMINE HYDROLASE"/>
    <property type="match status" value="1"/>
</dbReference>
<feature type="binding site" evidence="10">
    <location>
        <position position="203"/>
    </location>
    <ligand>
        <name>Mn(2+)</name>
        <dbReference type="ChEBI" id="CHEBI:29035"/>
        <label>1</label>
    </ligand>
</feature>
<comment type="catalytic activity">
    <reaction evidence="10">
        <text>UDP-2-N,3-O-bis[(3R)-3-hydroxytetradecanoyl]-alpha-D-glucosamine + H2O = 2-N,3-O-bis[(3R)-3-hydroxytetradecanoyl]-alpha-D-glucosaminyl 1-phosphate + UMP + 2 H(+)</text>
        <dbReference type="Rhea" id="RHEA:25213"/>
        <dbReference type="ChEBI" id="CHEBI:15377"/>
        <dbReference type="ChEBI" id="CHEBI:15378"/>
        <dbReference type="ChEBI" id="CHEBI:57865"/>
        <dbReference type="ChEBI" id="CHEBI:57957"/>
        <dbReference type="ChEBI" id="CHEBI:78847"/>
        <dbReference type="EC" id="3.6.1.54"/>
    </reaction>
</comment>
<sequence>MEAPAHWQRIDFISDLHLHAGRPRTFAAWADYMARTPADAVLILGDLFELWVGDDMATQAFEQSAAKVLQQAGQRLWLGLMVGNRDFLMGQQLMQLCRATALDDPFALTAFGQRHLLTHGDAWCLDDAPYLKFRAMVRQPAWQTAFLQRSLPERLAVAQGIRTESEQRKGGQAMAEWADVCAAPAAQALQAHGSLSLIHGHTHRPASEPFAMAGAQRHVLPDWEFDELPDGQPPRGHVLRLSADGLQRLSLAQAVTGPVTEPR</sequence>
<evidence type="ECO:0000256" key="3">
    <source>
        <dbReference type="ARBA" id="ARBA00022519"/>
    </source>
</evidence>
<comment type="subcellular location">
    <subcellularLocation>
        <location evidence="10">Cell inner membrane</location>
        <topology evidence="10">Peripheral membrane protein</topology>
        <orientation evidence="10">Cytoplasmic side</orientation>
    </subcellularLocation>
</comment>
<keyword evidence="5 10" id="KW-0479">Metal-binding</keyword>
<feature type="binding site" evidence="10">
    <location>
        <position position="201"/>
    </location>
    <ligand>
        <name>Mn(2+)</name>
        <dbReference type="ChEBI" id="CHEBI:29035"/>
        <label>2</label>
    </ligand>
</feature>
<protein>
    <recommendedName>
        <fullName evidence="10">UDP-2,3-diacylglucosamine hydrolase</fullName>
        <ecNumber evidence="10">3.6.1.54</ecNumber>
    </recommendedName>
    <alternativeName>
        <fullName evidence="10">UDP-2,3-diacylglucosamine diphosphatase</fullName>
    </alternativeName>
</protein>
<evidence type="ECO:0000259" key="11">
    <source>
        <dbReference type="Pfam" id="PF00149"/>
    </source>
</evidence>
<feature type="binding site" evidence="10">
    <location>
        <position position="46"/>
    </location>
    <ligand>
        <name>Mn(2+)</name>
        <dbReference type="ChEBI" id="CHEBI:29035"/>
        <label>2</label>
    </ligand>
</feature>
<gene>
    <name evidence="10" type="primary">lpxH</name>
    <name evidence="12" type="ORF">EYS42_13950</name>
</gene>
<dbReference type="GO" id="GO:0019897">
    <property type="term" value="C:extrinsic component of plasma membrane"/>
    <property type="evidence" value="ECO:0007669"/>
    <property type="project" value="UniProtKB-UniRule"/>
</dbReference>
<evidence type="ECO:0000256" key="5">
    <source>
        <dbReference type="ARBA" id="ARBA00022723"/>
    </source>
</evidence>
<keyword evidence="7 10" id="KW-0443">Lipid metabolism</keyword>
<keyword evidence="13" id="KW-1185">Reference proteome</keyword>
<dbReference type="InterPro" id="IPR029052">
    <property type="entry name" value="Metallo-depent_PP-like"/>
</dbReference>
<feature type="binding site" evidence="10">
    <location>
        <position position="165"/>
    </location>
    <ligand>
        <name>substrate</name>
    </ligand>
</feature>
<evidence type="ECO:0000256" key="6">
    <source>
        <dbReference type="ARBA" id="ARBA00022801"/>
    </source>
</evidence>
<evidence type="ECO:0000256" key="4">
    <source>
        <dbReference type="ARBA" id="ARBA00022556"/>
    </source>
</evidence>
<dbReference type="GO" id="GO:0008758">
    <property type="term" value="F:UDP-2,3-diacylglucosamine hydrolase activity"/>
    <property type="evidence" value="ECO:0007669"/>
    <property type="project" value="UniProtKB-UniRule"/>
</dbReference>
<feature type="binding site" evidence="10">
    <location>
        <position position="172"/>
    </location>
    <ligand>
        <name>substrate</name>
    </ligand>
</feature>
<keyword evidence="9 10" id="KW-0464">Manganese</keyword>
<feature type="binding site" evidence="10">
    <location>
        <position position="169"/>
    </location>
    <ligand>
        <name>substrate</name>
    </ligand>
</feature>
<keyword evidence="3 10" id="KW-0997">Cell inner membrane</keyword>
<feature type="binding site" evidence="10">
    <location>
        <position position="46"/>
    </location>
    <ligand>
        <name>Mn(2+)</name>
        <dbReference type="ChEBI" id="CHEBI:29035"/>
        <label>1</label>
    </ligand>
</feature>
<feature type="binding site" evidence="10">
    <location>
        <position position="84"/>
    </location>
    <ligand>
        <name>Mn(2+)</name>
        <dbReference type="ChEBI" id="CHEBI:29035"/>
        <label>2</label>
    </ligand>
</feature>
<keyword evidence="4 10" id="KW-0441">Lipid A biosynthesis</keyword>
<evidence type="ECO:0000256" key="2">
    <source>
        <dbReference type="ARBA" id="ARBA00022516"/>
    </source>
</evidence>
<dbReference type="EC" id="3.6.1.54" evidence="10"/>
<comment type="caution">
    <text evidence="12">The sequence shown here is derived from an EMBL/GenBank/DDBJ whole genome shotgun (WGS) entry which is preliminary data.</text>
</comment>
<dbReference type="OrthoDB" id="9783283at2"/>
<dbReference type="Gene3D" id="3.60.21.10">
    <property type="match status" value="1"/>
</dbReference>